<protein>
    <recommendedName>
        <fullName evidence="3">COX assembly mitochondrial protein</fullName>
    </recommendedName>
</protein>
<name>A0A8C4WUY1_EPTBU</name>
<dbReference type="GeneTree" id="ENSGT00390000018696"/>
<reference evidence="4" key="2">
    <citation type="submission" date="2025-09" db="UniProtKB">
        <authorList>
            <consortium name="Ensembl"/>
        </authorList>
    </citation>
    <scope>IDENTIFICATION</scope>
</reference>
<evidence type="ECO:0000313" key="4">
    <source>
        <dbReference type="Ensembl" id="ENSEBUP00000012533.1"/>
    </source>
</evidence>
<comment type="subcellular location">
    <subcellularLocation>
        <location evidence="3">Mitochondrion</location>
    </subcellularLocation>
</comment>
<dbReference type="PANTHER" id="PTHR22977">
    <property type="entry name" value="COX ASSEMBLY MITOCHONDRIAL PROTEIN"/>
    <property type="match status" value="1"/>
</dbReference>
<reference evidence="4" key="1">
    <citation type="submission" date="2025-08" db="UniProtKB">
        <authorList>
            <consortium name="Ensembl"/>
        </authorList>
    </citation>
    <scope>IDENTIFICATION</scope>
</reference>
<accession>A0A8C4WUY1</accession>
<dbReference type="PROSITE" id="PS51342">
    <property type="entry name" value="COLIPASE_2"/>
    <property type="match status" value="1"/>
</dbReference>
<comment type="similarity">
    <text evidence="1 3">Belongs to the CMC family.</text>
</comment>
<dbReference type="InterPro" id="IPR001981">
    <property type="entry name" value="Colipase"/>
</dbReference>
<dbReference type="OMA" id="CCQETGF"/>
<evidence type="ECO:0000256" key="3">
    <source>
        <dbReference type="RuleBase" id="RU364104"/>
    </source>
</evidence>
<dbReference type="GO" id="GO:0016042">
    <property type="term" value="P:lipid catabolic process"/>
    <property type="evidence" value="ECO:0007669"/>
    <property type="project" value="InterPro"/>
</dbReference>
<evidence type="ECO:0000313" key="5">
    <source>
        <dbReference type="Proteomes" id="UP000694388"/>
    </source>
</evidence>
<dbReference type="AlphaFoldDB" id="A0A8C4WUY1"/>
<evidence type="ECO:0000256" key="1">
    <source>
        <dbReference type="ARBA" id="ARBA00007347"/>
    </source>
</evidence>
<dbReference type="Proteomes" id="UP000694388">
    <property type="component" value="Unplaced"/>
</dbReference>
<keyword evidence="2" id="KW-1015">Disulfide bond</keyword>
<sequence>MSSALEPIKLGSIMAEEEPYLRHVEKDVLIPKIMRIKSREICLEKVDAFTRCCKDSGILMVVKCREENSELKECLTKLYKDPIFYNQCKQQYLEEREKFWRTGVPTQLCEIENDNPPVASCLM</sequence>
<dbReference type="GO" id="GO:0005739">
    <property type="term" value="C:mitochondrion"/>
    <property type="evidence" value="ECO:0007669"/>
    <property type="project" value="UniProtKB-SubCell"/>
</dbReference>
<organism evidence="4 5">
    <name type="scientific">Eptatretus burgeri</name>
    <name type="common">Inshore hagfish</name>
    <dbReference type="NCBI Taxonomy" id="7764"/>
    <lineage>
        <taxon>Eukaryota</taxon>
        <taxon>Metazoa</taxon>
        <taxon>Chordata</taxon>
        <taxon>Craniata</taxon>
        <taxon>Vertebrata</taxon>
        <taxon>Cyclostomata</taxon>
        <taxon>Myxini</taxon>
        <taxon>Myxiniformes</taxon>
        <taxon>Myxinidae</taxon>
        <taxon>Eptatretinae</taxon>
        <taxon>Eptatretus</taxon>
    </lineage>
</organism>
<evidence type="ECO:0000256" key="2">
    <source>
        <dbReference type="ARBA" id="ARBA00023157"/>
    </source>
</evidence>
<dbReference type="PANTHER" id="PTHR22977:SF5">
    <property type="entry name" value="COX ASSEMBLY MITOCHONDRIAL PROTEIN HOMOLOG"/>
    <property type="match status" value="1"/>
</dbReference>
<dbReference type="GO" id="GO:0005576">
    <property type="term" value="C:extracellular region"/>
    <property type="evidence" value="ECO:0007669"/>
    <property type="project" value="InterPro"/>
</dbReference>
<dbReference type="PROSITE" id="PS51808">
    <property type="entry name" value="CHCH"/>
    <property type="match status" value="1"/>
</dbReference>
<proteinExistence type="inferred from homology"/>
<dbReference type="GO" id="GO:0008047">
    <property type="term" value="F:enzyme activator activity"/>
    <property type="evidence" value="ECO:0007669"/>
    <property type="project" value="InterPro"/>
</dbReference>
<dbReference type="Pfam" id="PF08583">
    <property type="entry name" value="Cmc1"/>
    <property type="match status" value="1"/>
</dbReference>
<dbReference type="Gene3D" id="2.10.80.10">
    <property type="entry name" value="Lipase, subunit A"/>
    <property type="match status" value="1"/>
</dbReference>
<keyword evidence="5" id="KW-1185">Reference proteome</keyword>
<keyword evidence="3" id="KW-0496">Mitochondrion</keyword>
<dbReference type="InterPro" id="IPR013892">
    <property type="entry name" value="Cyt_c_biogenesis_Cmc1-like"/>
</dbReference>
<dbReference type="GO" id="GO:0007586">
    <property type="term" value="P:digestion"/>
    <property type="evidence" value="ECO:0007669"/>
    <property type="project" value="InterPro"/>
</dbReference>
<dbReference type="Ensembl" id="ENSEBUT00000013109.1">
    <property type="protein sequence ID" value="ENSEBUP00000012533.1"/>
    <property type="gene ID" value="ENSEBUG00000007968.1"/>
</dbReference>